<accession>A0A226DW53</accession>
<feature type="compositionally biased region" description="Low complexity" evidence="1">
    <location>
        <begin position="370"/>
        <end position="379"/>
    </location>
</feature>
<name>A0A226DW53_FOLCA</name>
<dbReference type="EMBL" id="LNIX01000011">
    <property type="protein sequence ID" value="OXA48921.1"/>
    <property type="molecule type" value="Genomic_DNA"/>
</dbReference>
<feature type="region of interest" description="Disordered" evidence="1">
    <location>
        <begin position="358"/>
        <end position="392"/>
    </location>
</feature>
<evidence type="ECO:0000313" key="3">
    <source>
        <dbReference type="EMBL" id="OXA48921.1"/>
    </source>
</evidence>
<proteinExistence type="predicted"/>
<reference evidence="3 4" key="1">
    <citation type="submission" date="2015-12" db="EMBL/GenBank/DDBJ databases">
        <title>The genome of Folsomia candida.</title>
        <authorList>
            <person name="Faddeeva A."/>
            <person name="Derks M.F."/>
            <person name="Anvar Y."/>
            <person name="Smit S."/>
            <person name="Van Straalen N."/>
            <person name="Roelofs D."/>
        </authorList>
    </citation>
    <scope>NUCLEOTIDE SEQUENCE [LARGE SCALE GENOMIC DNA]</scope>
    <source>
        <strain evidence="3 4">VU population</strain>
        <tissue evidence="3">Whole body</tissue>
    </source>
</reference>
<organism evidence="3 4">
    <name type="scientific">Folsomia candida</name>
    <name type="common">Springtail</name>
    <dbReference type="NCBI Taxonomy" id="158441"/>
    <lineage>
        <taxon>Eukaryota</taxon>
        <taxon>Metazoa</taxon>
        <taxon>Ecdysozoa</taxon>
        <taxon>Arthropoda</taxon>
        <taxon>Hexapoda</taxon>
        <taxon>Collembola</taxon>
        <taxon>Entomobryomorpha</taxon>
        <taxon>Isotomoidea</taxon>
        <taxon>Isotomidae</taxon>
        <taxon>Proisotominae</taxon>
        <taxon>Folsomia</taxon>
    </lineage>
</organism>
<evidence type="ECO:0000313" key="4">
    <source>
        <dbReference type="Proteomes" id="UP000198287"/>
    </source>
</evidence>
<feature type="region of interest" description="Disordered" evidence="1">
    <location>
        <begin position="447"/>
        <end position="468"/>
    </location>
</feature>
<gene>
    <name evidence="3" type="ORF">Fcan01_16165</name>
</gene>
<keyword evidence="2" id="KW-0472">Membrane</keyword>
<keyword evidence="4" id="KW-1185">Reference proteome</keyword>
<evidence type="ECO:0000256" key="1">
    <source>
        <dbReference type="SAM" id="MobiDB-lite"/>
    </source>
</evidence>
<dbReference type="AlphaFoldDB" id="A0A226DW53"/>
<keyword evidence="3" id="KW-0808">Transferase</keyword>
<evidence type="ECO:0000256" key="2">
    <source>
        <dbReference type="SAM" id="Phobius"/>
    </source>
</evidence>
<keyword evidence="3" id="KW-0315">Glutamine amidotransferase</keyword>
<feature type="transmembrane region" description="Helical" evidence="2">
    <location>
        <begin position="101"/>
        <end position="122"/>
    </location>
</feature>
<keyword evidence="2" id="KW-1133">Transmembrane helix</keyword>
<feature type="compositionally biased region" description="Acidic residues" evidence="1">
    <location>
        <begin position="380"/>
        <end position="392"/>
    </location>
</feature>
<sequence>MTKKSLYYGPLPKLTKMTIADVPKRFDISILKRQLKFKKEFDVDKTESFKVLTMYHTEYLPLLKLHLRVCKFVKCIPFEYDEKLGIIIRTRNKIRIRMFKFQSIFSLLYTIATFLHVCFGRLTLTDKFQGSVFLILDMLLTATRWNYSLDPSPGQIVNVFINFEKEILKGHPNPPTSLGTELMRIVIPLATISLTAVPVLELLLLLFVPCTPPFLLSMYPNCKECSANVDVIKFWIQLFESWMQWHMALSGGTWVIFILLIGVVCIVTYIRVLSSEISRIQQTQDMDACIRLYKCIQMLEKSFNDFLMARIVPAMLSCSPGVQLIVQYVCINHHNDIPMPGFLPLLLFNRDAHPEMDWNVTDNDDESSRVGDSSSNDESSSGDESSESDESFAGDEFFARRGNCQSDHKFPRMHFRNHNFVFTISSTGLYTRHKSWQKLLDRGTHGFPGKSARSSVSATSALPHLGEI</sequence>
<comment type="caution">
    <text evidence="3">The sequence shown here is derived from an EMBL/GenBank/DDBJ whole genome shotgun (WGS) entry which is preliminary data.</text>
</comment>
<protein>
    <submittedName>
        <fullName evidence="3">Putative glutamine amidotransferase-like protein YvdE</fullName>
    </submittedName>
</protein>
<feature type="transmembrane region" description="Helical" evidence="2">
    <location>
        <begin position="185"/>
        <end position="208"/>
    </location>
</feature>
<dbReference type="GO" id="GO:0016740">
    <property type="term" value="F:transferase activity"/>
    <property type="evidence" value="ECO:0007669"/>
    <property type="project" value="UniProtKB-KW"/>
</dbReference>
<dbReference type="Proteomes" id="UP000198287">
    <property type="component" value="Unassembled WGS sequence"/>
</dbReference>
<keyword evidence="2" id="KW-0812">Transmembrane</keyword>
<feature type="transmembrane region" description="Helical" evidence="2">
    <location>
        <begin position="251"/>
        <end position="272"/>
    </location>
</feature>